<dbReference type="Gene3D" id="1.10.357.140">
    <property type="entry name" value="UbiA prenyltransferase"/>
    <property type="match status" value="1"/>
</dbReference>
<comment type="subcellular location">
    <subcellularLocation>
        <location evidence="1">Membrane</location>
        <topology evidence="1">Multi-pass membrane protein</topology>
    </subcellularLocation>
</comment>
<feature type="transmembrane region" description="Helical" evidence="5">
    <location>
        <begin position="108"/>
        <end position="136"/>
    </location>
</feature>
<dbReference type="Proteomes" id="UP000308197">
    <property type="component" value="Unassembled WGS sequence"/>
</dbReference>
<dbReference type="InterPro" id="IPR044878">
    <property type="entry name" value="UbiA_sf"/>
</dbReference>
<name>A0A5C3PAD0_9APHY</name>
<dbReference type="GO" id="GO:0016020">
    <property type="term" value="C:membrane"/>
    <property type="evidence" value="ECO:0007669"/>
    <property type="project" value="UniProtKB-SubCell"/>
</dbReference>
<evidence type="ECO:0000313" key="6">
    <source>
        <dbReference type="EMBL" id="TFK85907.1"/>
    </source>
</evidence>
<sequence length="314" mass="35475">MANIQSPLIELSRRLRLSARGWTGFLWTLYLFTRDDMTTLLIPTMIYGTIAAPTGAAHHILPRIIWIWTNLLEINVANQSLDADEDAMNKPWRPIPSKRISLSTARMLRWALLPICFALSCAFGVPMACLLLHVGNICYHDFGLASHWLTKSLCNALAYAAFNGGASMIMYYSVRRNTSRDAQILNFFLILTTTHAQDFRDVVGDRATGRLTIPLAYPRASRLSMLVLLPAWSFFLCRFWDVPVPESTALQAFATYIGLRFYLSGASSGEDSEAYRDYNIWLCLVHLLPFIRAGGYIRRVLPGIRYLRSASTKP</sequence>
<dbReference type="STRING" id="1314778.A0A5C3PAD0"/>
<keyword evidence="3 5" id="KW-1133">Transmembrane helix</keyword>
<gene>
    <name evidence="6" type="ORF">K466DRAFT_551322</name>
</gene>
<evidence type="ECO:0000256" key="3">
    <source>
        <dbReference type="ARBA" id="ARBA00022989"/>
    </source>
</evidence>
<dbReference type="InParanoid" id="A0A5C3PAD0"/>
<dbReference type="PANTHER" id="PTHR42723:SF1">
    <property type="entry name" value="CHLOROPHYLL SYNTHASE, CHLOROPLASTIC"/>
    <property type="match status" value="1"/>
</dbReference>
<dbReference type="InterPro" id="IPR050475">
    <property type="entry name" value="Prenyltransferase_related"/>
</dbReference>
<dbReference type="Pfam" id="PF01040">
    <property type="entry name" value="UbiA"/>
    <property type="match status" value="1"/>
</dbReference>
<evidence type="ECO:0000256" key="5">
    <source>
        <dbReference type="SAM" id="Phobius"/>
    </source>
</evidence>
<dbReference type="GO" id="GO:0016765">
    <property type="term" value="F:transferase activity, transferring alkyl or aryl (other than methyl) groups"/>
    <property type="evidence" value="ECO:0007669"/>
    <property type="project" value="InterPro"/>
</dbReference>
<feature type="transmembrane region" description="Helical" evidence="5">
    <location>
        <begin position="156"/>
        <end position="174"/>
    </location>
</feature>
<evidence type="ECO:0000256" key="2">
    <source>
        <dbReference type="ARBA" id="ARBA00022692"/>
    </source>
</evidence>
<dbReference type="CDD" id="cd13965">
    <property type="entry name" value="PT_UbiA_3"/>
    <property type="match status" value="1"/>
</dbReference>
<accession>A0A5C3PAD0</accession>
<evidence type="ECO:0000256" key="1">
    <source>
        <dbReference type="ARBA" id="ARBA00004141"/>
    </source>
</evidence>
<dbReference type="PANTHER" id="PTHR42723">
    <property type="entry name" value="CHLOROPHYLL SYNTHASE"/>
    <property type="match status" value="1"/>
</dbReference>
<dbReference type="InterPro" id="IPR000537">
    <property type="entry name" value="UbiA_prenyltransferase"/>
</dbReference>
<reference evidence="6 7" key="1">
    <citation type="journal article" date="2019" name="Nat. Ecol. Evol.">
        <title>Megaphylogeny resolves global patterns of mushroom evolution.</title>
        <authorList>
            <person name="Varga T."/>
            <person name="Krizsan K."/>
            <person name="Foldi C."/>
            <person name="Dima B."/>
            <person name="Sanchez-Garcia M."/>
            <person name="Sanchez-Ramirez S."/>
            <person name="Szollosi G.J."/>
            <person name="Szarkandi J.G."/>
            <person name="Papp V."/>
            <person name="Albert L."/>
            <person name="Andreopoulos W."/>
            <person name="Angelini C."/>
            <person name="Antonin V."/>
            <person name="Barry K.W."/>
            <person name="Bougher N.L."/>
            <person name="Buchanan P."/>
            <person name="Buyck B."/>
            <person name="Bense V."/>
            <person name="Catcheside P."/>
            <person name="Chovatia M."/>
            <person name="Cooper J."/>
            <person name="Damon W."/>
            <person name="Desjardin D."/>
            <person name="Finy P."/>
            <person name="Geml J."/>
            <person name="Haridas S."/>
            <person name="Hughes K."/>
            <person name="Justo A."/>
            <person name="Karasinski D."/>
            <person name="Kautmanova I."/>
            <person name="Kiss B."/>
            <person name="Kocsube S."/>
            <person name="Kotiranta H."/>
            <person name="LaButti K.M."/>
            <person name="Lechner B.E."/>
            <person name="Liimatainen K."/>
            <person name="Lipzen A."/>
            <person name="Lukacs Z."/>
            <person name="Mihaltcheva S."/>
            <person name="Morgado L.N."/>
            <person name="Niskanen T."/>
            <person name="Noordeloos M.E."/>
            <person name="Ohm R.A."/>
            <person name="Ortiz-Santana B."/>
            <person name="Ovrebo C."/>
            <person name="Racz N."/>
            <person name="Riley R."/>
            <person name="Savchenko A."/>
            <person name="Shiryaev A."/>
            <person name="Soop K."/>
            <person name="Spirin V."/>
            <person name="Szebenyi C."/>
            <person name="Tomsovsky M."/>
            <person name="Tulloss R.E."/>
            <person name="Uehling J."/>
            <person name="Grigoriev I.V."/>
            <person name="Vagvolgyi C."/>
            <person name="Papp T."/>
            <person name="Martin F.M."/>
            <person name="Miettinen O."/>
            <person name="Hibbett D.S."/>
            <person name="Nagy L.G."/>
        </authorList>
    </citation>
    <scope>NUCLEOTIDE SEQUENCE [LARGE SCALE GENOMIC DNA]</scope>
    <source>
        <strain evidence="6 7">HHB13444</strain>
    </source>
</reference>
<keyword evidence="2 5" id="KW-0812">Transmembrane</keyword>
<keyword evidence="7" id="KW-1185">Reference proteome</keyword>
<evidence type="ECO:0000313" key="7">
    <source>
        <dbReference type="Proteomes" id="UP000308197"/>
    </source>
</evidence>
<keyword evidence="4 5" id="KW-0472">Membrane</keyword>
<dbReference type="AlphaFoldDB" id="A0A5C3PAD0"/>
<evidence type="ECO:0000256" key="4">
    <source>
        <dbReference type="ARBA" id="ARBA00023136"/>
    </source>
</evidence>
<protein>
    <recommendedName>
        <fullName evidence="8">UbiA prenyltransferase</fullName>
    </recommendedName>
</protein>
<proteinExistence type="predicted"/>
<organism evidence="6 7">
    <name type="scientific">Polyporus arcularius HHB13444</name>
    <dbReference type="NCBI Taxonomy" id="1314778"/>
    <lineage>
        <taxon>Eukaryota</taxon>
        <taxon>Fungi</taxon>
        <taxon>Dikarya</taxon>
        <taxon>Basidiomycota</taxon>
        <taxon>Agaricomycotina</taxon>
        <taxon>Agaricomycetes</taxon>
        <taxon>Polyporales</taxon>
        <taxon>Polyporaceae</taxon>
        <taxon>Polyporus</taxon>
    </lineage>
</organism>
<evidence type="ECO:0008006" key="8">
    <source>
        <dbReference type="Google" id="ProtNLM"/>
    </source>
</evidence>
<dbReference type="EMBL" id="ML211226">
    <property type="protein sequence ID" value="TFK85907.1"/>
    <property type="molecule type" value="Genomic_DNA"/>
</dbReference>